<dbReference type="OrthoDB" id="3785106at2"/>
<dbReference type="EMBL" id="SJKB01000038">
    <property type="protein sequence ID" value="TCC45436.1"/>
    <property type="molecule type" value="Genomic_DNA"/>
</dbReference>
<evidence type="ECO:0008006" key="3">
    <source>
        <dbReference type="Google" id="ProtNLM"/>
    </source>
</evidence>
<dbReference type="CDD" id="cd11533">
    <property type="entry name" value="NTP-PPase_Af0060_like"/>
    <property type="match status" value="1"/>
</dbReference>
<dbReference type="Proteomes" id="UP000291144">
    <property type="component" value="Unassembled WGS sequence"/>
</dbReference>
<keyword evidence="2" id="KW-1185">Reference proteome</keyword>
<sequence length="95" mass="10381">MWLDASNGHDDHQLTLRILKVTEEAGEAATAWYGALGNNPRKGMTHTRHDVALELADVALAAFVAIKSLGFDPAATLRECSTKVIERLDPDQSHE</sequence>
<dbReference type="InterPro" id="IPR044548">
    <property type="entry name" value="AF0060_NTP-PPase_MazG-like"/>
</dbReference>
<dbReference type="AlphaFoldDB" id="A0A4R0JKS7"/>
<reference evidence="1 2" key="1">
    <citation type="submission" date="2019-02" db="EMBL/GenBank/DDBJ databases">
        <title>Kribbella capetownensis sp. nov. and Kribbella speibonae sp. nov., isolated from soil.</title>
        <authorList>
            <person name="Curtis S.M."/>
            <person name="Norton I."/>
            <person name="Everest G.J."/>
            <person name="Meyers P.R."/>
        </authorList>
    </citation>
    <scope>NUCLEOTIDE SEQUENCE [LARGE SCALE GENOMIC DNA]</scope>
    <source>
        <strain evidence="1 2">NRRL B-24813</strain>
    </source>
</reference>
<organism evidence="1 2">
    <name type="scientific">Kribbella pittospori</name>
    <dbReference type="NCBI Taxonomy" id="722689"/>
    <lineage>
        <taxon>Bacteria</taxon>
        <taxon>Bacillati</taxon>
        <taxon>Actinomycetota</taxon>
        <taxon>Actinomycetes</taxon>
        <taxon>Propionibacteriales</taxon>
        <taxon>Kribbellaceae</taxon>
        <taxon>Kribbella</taxon>
    </lineage>
</organism>
<accession>A0A4R0JKS7</accession>
<name>A0A4R0JKS7_9ACTN</name>
<evidence type="ECO:0000313" key="1">
    <source>
        <dbReference type="EMBL" id="TCC45436.1"/>
    </source>
</evidence>
<dbReference type="SUPFAM" id="SSF101386">
    <property type="entry name" value="all-alpha NTP pyrophosphatases"/>
    <property type="match status" value="1"/>
</dbReference>
<gene>
    <name evidence="1" type="ORF">E0H73_44910</name>
</gene>
<proteinExistence type="predicted"/>
<evidence type="ECO:0000313" key="2">
    <source>
        <dbReference type="Proteomes" id="UP000291144"/>
    </source>
</evidence>
<comment type="caution">
    <text evidence="1">The sequence shown here is derived from an EMBL/GenBank/DDBJ whole genome shotgun (WGS) entry which is preliminary data.</text>
</comment>
<protein>
    <recommendedName>
        <fullName evidence="3">NTP pyrophosphohydrolase MazG putative catalytic core domain-containing protein</fullName>
    </recommendedName>
</protein>
<dbReference type="Gene3D" id="1.10.287.1080">
    <property type="entry name" value="MazG-like"/>
    <property type="match status" value="1"/>
</dbReference>